<gene>
    <name evidence="2" type="ORF">MDCFG202_LOCUS48368</name>
</gene>
<dbReference type="Proteomes" id="UP000746612">
    <property type="component" value="Unassembled WGS sequence"/>
</dbReference>
<feature type="region of interest" description="Disordered" evidence="1">
    <location>
        <begin position="103"/>
        <end position="132"/>
    </location>
</feature>
<dbReference type="PANTHER" id="PTHR47561:SF1">
    <property type="entry name" value="POLYSACCHARIDE DEACETYLASE FAMILY PROTEIN (AFU_ORTHOLOGUE AFUA_6G05030)"/>
    <property type="match status" value="1"/>
</dbReference>
<comment type="caution">
    <text evidence="2">The sequence shown here is derived from an EMBL/GenBank/DDBJ whole genome shotgun (WGS) entry which is preliminary data.</text>
</comment>
<accession>A0A9N8R817</accession>
<evidence type="ECO:0000313" key="2">
    <source>
        <dbReference type="EMBL" id="CAG1967379.1"/>
    </source>
</evidence>
<dbReference type="Gene3D" id="3.20.20.370">
    <property type="entry name" value="Glycoside hydrolase/deacetylase"/>
    <property type="match status" value="1"/>
</dbReference>
<evidence type="ECO:0000256" key="1">
    <source>
        <dbReference type="SAM" id="MobiDB-lite"/>
    </source>
</evidence>
<evidence type="ECO:0000313" key="3">
    <source>
        <dbReference type="Proteomes" id="UP000746612"/>
    </source>
</evidence>
<dbReference type="EMBL" id="CAJPIJ010000075">
    <property type="protein sequence ID" value="CAG1967379.1"/>
    <property type="molecule type" value="Genomic_DNA"/>
</dbReference>
<name>A0A9N8R817_GIBZA</name>
<dbReference type="AlphaFoldDB" id="A0A9N8R817"/>
<reference evidence="2" key="1">
    <citation type="submission" date="2021-03" db="EMBL/GenBank/DDBJ databases">
        <authorList>
            <person name="Alouane T."/>
            <person name="Langin T."/>
            <person name="Bonhomme L."/>
        </authorList>
    </citation>
    <scope>NUCLEOTIDE SEQUENCE</scope>
    <source>
        <strain evidence="2">MDC_Fg202</strain>
    </source>
</reference>
<dbReference type="PANTHER" id="PTHR47561">
    <property type="entry name" value="POLYSACCHARIDE DEACETYLASE FAMILY PROTEIN (AFU_ORTHOLOGUE AFUA_6G05030)"/>
    <property type="match status" value="1"/>
</dbReference>
<sequence length="132" mass="14616">MLKRIICSYGVDVDAVARWPGSYGRQDSPSDISRGIFARTHSLHRMLNHSLETFPNGCAMASDAGHKIGLHGQLLPLRPLGHDSGAERGVLDRTQKMLNKFYRKPPCQDLDEATGKRSGHGSYRDLSTLVSR</sequence>
<proteinExistence type="predicted"/>
<protein>
    <submittedName>
        <fullName evidence="2">Uncharacterized protein</fullName>
    </submittedName>
</protein>
<organism evidence="2 3">
    <name type="scientific">Gibberella zeae</name>
    <name type="common">Wheat head blight fungus</name>
    <name type="synonym">Fusarium graminearum</name>
    <dbReference type="NCBI Taxonomy" id="5518"/>
    <lineage>
        <taxon>Eukaryota</taxon>
        <taxon>Fungi</taxon>
        <taxon>Dikarya</taxon>
        <taxon>Ascomycota</taxon>
        <taxon>Pezizomycotina</taxon>
        <taxon>Sordariomycetes</taxon>
        <taxon>Hypocreomycetidae</taxon>
        <taxon>Hypocreales</taxon>
        <taxon>Nectriaceae</taxon>
        <taxon>Fusarium</taxon>
    </lineage>
</organism>